<dbReference type="InterPro" id="IPR012779">
    <property type="entry name" value="Peptidase_M1_pepN"/>
</dbReference>
<comment type="cofactor">
    <cofactor evidence="2">
        <name>Zn(2+)</name>
        <dbReference type="ChEBI" id="CHEBI:29105"/>
    </cofactor>
</comment>
<keyword evidence="11" id="KW-0482">Metalloprotease</keyword>
<dbReference type="PRINTS" id="PR00756">
    <property type="entry name" value="ALADIPTASE"/>
</dbReference>
<dbReference type="Gene3D" id="1.25.50.10">
    <property type="entry name" value="Peptidase M1, alanyl aminopeptidase, C-terminal domain"/>
    <property type="match status" value="1"/>
</dbReference>
<dbReference type="FunFam" id="3.30.2010.30:FF:000002">
    <property type="entry name" value="Putative aminopeptidase N"/>
    <property type="match status" value="1"/>
</dbReference>
<comment type="similarity">
    <text evidence="3">Belongs to the peptidase M1 family.</text>
</comment>
<keyword evidence="6 17" id="KW-0031">Aminopeptidase</keyword>
<dbReference type="SUPFAM" id="SSF55486">
    <property type="entry name" value="Metalloproteases ('zincins'), catalytic domain"/>
    <property type="match status" value="1"/>
</dbReference>
<dbReference type="GO" id="GO:0016285">
    <property type="term" value="F:alanyl aminopeptidase activity"/>
    <property type="evidence" value="ECO:0007669"/>
    <property type="project" value="UniProtKB-EC"/>
</dbReference>
<dbReference type="InterPro" id="IPR045357">
    <property type="entry name" value="Aminopeptidase_N-like_N"/>
</dbReference>
<dbReference type="Gene3D" id="2.60.40.1730">
    <property type="entry name" value="tricorn interacting facor f3 domain"/>
    <property type="match status" value="1"/>
</dbReference>
<evidence type="ECO:0000256" key="3">
    <source>
        <dbReference type="ARBA" id="ARBA00010136"/>
    </source>
</evidence>
<dbReference type="PANTHER" id="PTHR46322:SF1">
    <property type="entry name" value="PUROMYCIN-SENSITIVE AMINOPEPTIDASE"/>
    <property type="match status" value="1"/>
</dbReference>
<dbReference type="InterPro" id="IPR038438">
    <property type="entry name" value="PepN_Ig-like_sf"/>
</dbReference>
<dbReference type="InterPro" id="IPR035414">
    <property type="entry name" value="Peptidase_M1_pepN_Ig-like"/>
</dbReference>
<dbReference type="SUPFAM" id="SSF63737">
    <property type="entry name" value="Leukotriene A4 hydrolase N-terminal domain"/>
    <property type="match status" value="1"/>
</dbReference>
<evidence type="ECO:0000259" key="14">
    <source>
        <dbReference type="Pfam" id="PF11940"/>
    </source>
</evidence>
<evidence type="ECO:0000313" key="18">
    <source>
        <dbReference type="Proteomes" id="UP000007472"/>
    </source>
</evidence>
<feature type="domain" description="Aminopeptidase N-like N-terminal" evidence="16">
    <location>
        <begin position="32"/>
        <end position="187"/>
    </location>
</feature>
<dbReference type="Gene3D" id="2.60.40.1840">
    <property type="match status" value="1"/>
</dbReference>
<dbReference type="Pfam" id="PF11940">
    <property type="entry name" value="DUF3458"/>
    <property type="match status" value="1"/>
</dbReference>
<name>A0A654KI12_TAYEM</name>
<reference evidence="17 18" key="1">
    <citation type="journal article" date="2011" name="J. Bacteriol.">
        <title>Genome sequence of Taylorella equigenitalis MCE9, the causative agent of contagious equine metritis.</title>
        <authorList>
            <person name="Hebert L."/>
            <person name="Moumen B."/>
            <person name="Duquesne F."/>
            <person name="Breuil M.F."/>
            <person name="Laugier C."/>
            <person name="Batto J.M."/>
            <person name="Renault P."/>
            <person name="Petry S."/>
        </authorList>
    </citation>
    <scope>NUCLEOTIDE SEQUENCE [LARGE SCALE GENOMIC DNA]</scope>
    <source>
        <strain evidence="17 18">MCE9</strain>
    </source>
</reference>
<dbReference type="Pfam" id="PF01433">
    <property type="entry name" value="Peptidase_M1"/>
    <property type="match status" value="1"/>
</dbReference>
<evidence type="ECO:0000256" key="10">
    <source>
        <dbReference type="ARBA" id="ARBA00022833"/>
    </source>
</evidence>
<keyword evidence="9 17" id="KW-0378">Hydrolase</keyword>
<dbReference type="CDD" id="cd09600">
    <property type="entry name" value="M1_APN"/>
    <property type="match status" value="1"/>
</dbReference>
<feature type="domain" description="Peptidase M1 alanyl aminopeptidase Ig-like fold" evidence="14">
    <location>
        <begin position="461"/>
        <end position="577"/>
    </location>
</feature>
<evidence type="ECO:0000256" key="7">
    <source>
        <dbReference type="ARBA" id="ARBA00022670"/>
    </source>
</evidence>
<dbReference type="InterPro" id="IPR014782">
    <property type="entry name" value="Peptidase_M1_dom"/>
</dbReference>
<evidence type="ECO:0000256" key="1">
    <source>
        <dbReference type="ARBA" id="ARBA00000098"/>
    </source>
</evidence>
<accession>A0A654KI12</accession>
<sequence length="901" mass="103441">MDTQKTVYREDYKPYPYNVQNVSLYFDLDPDSTTVINSMQIKLKDDITNVIPLELNGVGLDLKSVKINHIETDQYTYADDLLIITPPSREFSVEITSHCHPKTNSSLMGLYISGDSFFTQCEAEGFRKITFFPDRPDVMTEFRVTIDAPVDKYPFTLSNGNLIESIDLPEGKHRVIWHDPFLKPCYLFALVGGKFDLLEERIKTKSGREVLLQIYSDIGSKKNTEWAMESLINAIRWDEERFGLELDLSRFMIVAARDFNMGAMENKGLNIFNAMYVLASPETATDANYQGIEGVIGHEYFHNWTGNRVTCRDWFQLSLKEGLTVFRDQEFSADMMAKGLSETEASSARAVNRIQDVINLRAMQFPEDEGPMAHPIRPQSYQEIANFYTATVYEKGAEVIRMQHTLLGEEDFQAGMREYFARHDGNAVTCDDFVSAMESIYSLKNPGRNLNIFRRWYSQAGTPTVNVEIDYSPETKSCQVKLSQSCPNVGVEKLNPNFKKLPFHIPFKISFINEFGIPIKVEPVNLNYSTSLIEYEPHSYILDLHDEVQTWSFINVTSKPIPSLLRDFSAPVKVKYNYTKDELITLATKDANPFVRWESTQTLAINEILSLATQPEKEVDDDVIRVWQLNISDTDLSDAYKSLLLQIPGLKLLSQMQSPINPQKLVKASKKFFKELAVKLESLFFALYSKLNENTTYTLDAKNYGIRSLKNTCLNYLLCLDSNKYLHLADNQYLNSNNMTDRYAALSGLVKFHPEHELTKSFLNHFYHQFEDDQLVIDKWFALQATHATSMDAINKLISHPQFNLSNPNRARSLIFQFSMNNMELFHSEDGLGYEFFTKYLLEIDSKNPEVAARYARIMDNWSKYDEPNRTFMKSQLDKISAEGKLSPNVREIISKASSIN</sequence>
<dbReference type="InterPro" id="IPR037144">
    <property type="entry name" value="Peptidase_M1_pepN_C_sf"/>
</dbReference>
<dbReference type="EMBL" id="CP002456">
    <property type="protein sequence ID" value="ADU92062.1"/>
    <property type="molecule type" value="Genomic_DNA"/>
</dbReference>
<feature type="domain" description="Peptidase M1 membrane alanine aminopeptidase" evidence="13">
    <location>
        <begin position="226"/>
        <end position="441"/>
    </location>
</feature>
<dbReference type="InterPro" id="IPR042097">
    <property type="entry name" value="Aminopeptidase_N-like_N_sf"/>
</dbReference>
<keyword evidence="7" id="KW-0645">Protease</keyword>
<evidence type="ECO:0000256" key="9">
    <source>
        <dbReference type="ARBA" id="ARBA00022801"/>
    </source>
</evidence>
<evidence type="ECO:0000259" key="16">
    <source>
        <dbReference type="Pfam" id="PF17900"/>
    </source>
</evidence>
<evidence type="ECO:0000259" key="13">
    <source>
        <dbReference type="Pfam" id="PF01433"/>
    </source>
</evidence>
<dbReference type="PANTHER" id="PTHR46322">
    <property type="entry name" value="PUROMYCIN-SENSITIVE AMINOPEPTIDASE"/>
    <property type="match status" value="1"/>
</dbReference>
<dbReference type="AlphaFoldDB" id="A0A654KI12"/>
<dbReference type="Pfam" id="PF17900">
    <property type="entry name" value="Peptidase_M1_N"/>
    <property type="match status" value="1"/>
</dbReference>
<dbReference type="Gene3D" id="3.30.2010.30">
    <property type="match status" value="1"/>
</dbReference>
<dbReference type="Pfam" id="PF17432">
    <property type="entry name" value="DUF3458_C"/>
    <property type="match status" value="1"/>
</dbReference>
<evidence type="ECO:0000256" key="2">
    <source>
        <dbReference type="ARBA" id="ARBA00001947"/>
    </source>
</evidence>
<dbReference type="GO" id="GO:0006508">
    <property type="term" value="P:proteolysis"/>
    <property type="evidence" value="ECO:0007669"/>
    <property type="project" value="UniProtKB-UniRule"/>
</dbReference>
<keyword evidence="8" id="KW-0479">Metal-binding</keyword>
<dbReference type="KEGG" id="teq:TEQUI_1138"/>
<dbReference type="InterPro" id="IPR001930">
    <property type="entry name" value="Peptidase_M1"/>
</dbReference>
<evidence type="ECO:0000256" key="4">
    <source>
        <dbReference type="ARBA" id="ARBA00012564"/>
    </source>
</evidence>
<protein>
    <recommendedName>
        <fullName evidence="5 12">Aminopeptidase N</fullName>
        <ecNumber evidence="4 12">3.4.11.2</ecNumber>
    </recommendedName>
</protein>
<evidence type="ECO:0000256" key="5">
    <source>
        <dbReference type="ARBA" id="ARBA00015611"/>
    </source>
</evidence>
<keyword evidence="10" id="KW-0862">Zinc</keyword>
<dbReference type="Proteomes" id="UP000007472">
    <property type="component" value="Chromosome"/>
</dbReference>
<evidence type="ECO:0000256" key="8">
    <source>
        <dbReference type="ARBA" id="ARBA00022723"/>
    </source>
</evidence>
<dbReference type="InterPro" id="IPR027268">
    <property type="entry name" value="Peptidase_M4/M1_CTD_sf"/>
</dbReference>
<dbReference type="GO" id="GO:0008237">
    <property type="term" value="F:metallopeptidase activity"/>
    <property type="evidence" value="ECO:0007669"/>
    <property type="project" value="UniProtKB-UniRule"/>
</dbReference>
<dbReference type="GO" id="GO:0008270">
    <property type="term" value="F:zinc ion binding"/>
    <property type="evidence" value="ECO:0007669"/>
    <property type="project" value="InterPro"/>
</dbReference>
<feature type="domain" description="Peptidase M1 alanyl aminopeptidase C-terminal" evidence="15">
    <location>
        <begin position="581"/>
        <end position="897"/>
    </location>
</feature>
<gene>
    <name evidence="17" type="ordered locus">TEQUI_1138</name>
</gene>
<evidence type="ECO:0000313" key="17">
    <source>
        <dbReference type="EMBL" id="ADU92062.1"/>
    </source>
</evidence>
<dbReference type="InterPro" id="IPR024601">
    <property type="entry name" value="Peptidase_M1_pepN_C"/>
</dbReference>
<evidence type="ECO:0000256" key="11">
    <source>
        <dbReference type="ARBA" id="ARBA00023049"/>
    </source>
</evidence>
<evidence type="ECO:0000256" key="6">
    <source>
        <dbReference type="ARBA" id="ARBA00022438"/>
    </source>
</evidence>
<evidence type="ECO:0000256" key="12">
    <source>
        <dbReference type="NCBIfam" id="TIGR02414"/>
    </source>
</evidence>
<organism evidence="17 18">
    <name type="scientific">Taylorella equigenitalis (strain MCE9)</name>
    <dbReference type="NCBI Taxonomy" id="937774"/>
    <lineage>
        <taxon>Bacteria</taxon>
        <taxon>Pseudomonadati</taxon>
        <taxon>Pseudomonadota</taxon>
        <taxon>Betaproteobacteria</taxon>
        <taxon>Burkholderiales</taxon>
        <taxon>Alcaligenaceae</taxon>
        <taxon>Taylorella</taxon>
    </lineage>
</organism>
<dbReference type="EC" id="3.4.11.2" evidence="4 12"/>
<dbReference type="Gene3D" id="1.10.390.10">
    <property type="entry name" value="Neutral Protease Domain 2"/>
    <property type="match status" value="1"/>
</dbReference>
<proteinExistence type="inferred from homology"/>
<dbReference type="NCBIfam" id="TIGR02414">
    <property type="entry name" value="pepN_proteo"/>
    <property type="match status" value="1"/>
</dbReference>
<evidence type="ECO:0000259" key="15">
    <source>
        <dbReference type="Pfam" id="PF17432"/>
    </source>
</evidence>
<comment type="catalytic activity">
    <reaction evidence="1">
        <text>Release of an N-terminal amino acid, Xaa-|-Yaa- from a peptide, amide or arylamide. Xaa is preferably Ala, but may be most amino acids including Pro (slow action). When a terminal hydrophobic residue is followed by a prolyl residue, the two may be released as an intact Xaa-Pro dipeptide.</text>
        <dbReference type="EC" id="3.4.11.2"/>
    </reaction>
</comment>